<dbReference type="RefSeq" id="WP_187739693.1">
    <property type="nucleotide sequence ID" value="NZ_CP060825.1"/>
</dbReference>
<sequence length="49" mass="5362">MATRLPALWSTAYGSTPHRLRRALARAALRLARFARELALADHTPGGGY</sequence>
<dbReference type="EMBL" id="CP060825">
    <property type="protein sequence ID" value="QNP62508.1"/>
    <property type="molecule type" value="Genomic_DNA"/>
</dbReference>
<evidence type="ECO:0000313" key="1">
    <source>
        <dbReference type="EMBL" id="QNP62508.1"/>
    </source>
</evidence>
<reference evidence="1 2" key="1">
    <citation type="submission" date="2020-08" db="EMBL/GenBank/DDBJ databases">
        <title>A novel species.</title>
        <authorList>
            <person name="Gao J."/>
        </authorList>
    </citation>
    <scope>NUCLEOTIDE SEQUENCE [LARGE SCALE GENOMIC DNA]</scope>
    <source>
        <strain evidence="1 2">CRPJ-33</strain>
    </source>
</reference>
<protein>
    <submittedName>
        <fullName evidence="1">Uncharacterized protein</fullName>
    </submittedName>
</protein>
<dbReference type="Proteomes" id="UP000516230">
    <property type="component" value="Chromosome"/>
</dbReference>
<dbReference type="AlphaFoldDB" id="A0A7H0HPP2"/>
<proteinExistence type="predicted"/>
<organism evidence="1 2">
    <name type="scientific">Streptomyces genisteinicus</name>
    <dbReference type="NCBI Taxonomy" id="2768068"/>
    <lineage>
        <taxon>Bacteria</taxon>
        <taxon>Bacillati</taxon>
        <taxon>Actinomycetota</taxon>
        <taxon>Actinomycetes</taxon>
        <taxon>Kitasatosporales</taxon>
        <taxon>Streptomycetaceae</taxon>
        <taxon>Streptomyces</taxon>
    </lineage>
</organism>
<keyword evidence="2" id="KW-1185">Reference proteome</keyword>
<name>A0A7H0HPP2_9ACTN</name>
<evidence type="ECO:0000313" key="2">
    <source>
        <dbReference type="Proteomes" id="UP000516230"/>
    </source>
</evidence>
<dbReference type="KEGG" id="sgj:IAG43_05860"/>
<accession>A0A7H0HPP2</accession>
<gene>
    <name evidence="1" type="ORF">IAG43_05860</name>
</gene>